<comment type="caution">
    <text evidence="1">The sequence shown here is derived from an EMBL/GenBank/DDBJ whole genome shotgun (WGS) entry which is preliminary data.</text>
</comment>
<gene>
    <name evidence="1" type="ORF">A9179_12725</name>
</gene>
<evidence type="ECO:0000313" key="1">
    <source>
        <dbReference type="EMBL" id="MBC9251142.1"/>
    </source>
</evidence>
<dbReference type="EMBL" id="LZEU01000001">
    <property type="protein sequence ID" value="MBC9251142.1"/>
    <property type="molecule type" value="Genomic_DNA"/>
</dbReference>
<keyword evidence="2" id="KW-1185">Reference proteome</keyword>
<protein>
    <submittedName>
        <fullName evidence="1">Uncharacterized protein</fullName>
    </submittedName>
</protein>
<accession>A0ABR7S0P7</accession>
<sequence>MNGPAWLNEWVRAQDAMQAGDSLLTLSHLTTALEKAKYVAGPLFIPFYIQVCAFCKSQYRLLSKQKDKELFERFYESLGSNAASYAGLLGYTPRHVRDPETLIPQTMLPLRSKLIISEIDALANTLEPLLAGDNAST</sequence>
<reference evidence="1 2" key="1">
    <citation type="submission" date="2016-06" db="EMBL/GenBank/DDBJ databases">
        <authorList>
            <person name="Ramos C."/>
            <person name="Pintado A."/>
            <person name="Crespo-Gomez J.I."/>
        </authorList>
    </citation>
    <scope>NUCLEOTIDE SEQUENCE [LARGE SCALE GENOMIC DNA]</scope>
    <source>
        <strain evidence="1 2">AVO110</strain>
    </source>
</reference>
<evidence type="ECO:0000313" key="2">
    <source>
        <dbReference type="Proteomes" id="UP000744555"/>
    </source>
</evidence>
<name>A0ABR7S0P7_AQUAC</name>
<organism evidence="1 2">
    <name type="scientific">Aquipseudomonas alcaligenes</name>
    <name type="common">Pseudomonas alcaligenes</name>
    <dbReference type="NCBI Taxonomy" id="43263"/>
    <lineage>
        <taxon>Bacteria</taxon>
        <taxon>Pseudomonadati</taxon>
        <taxon>Pseudomonadota</taxon>
        <taxon>Gammaproteobacteria</taxon>
        <taxon>Pseudomonadales</taxon>
        <taxon>Pseudomonadaceae</taxon>
        <taxon>Aquipseudomonas</taxon>
    </lineage>
</organism>
<proteinExistence type="predicted"/>
<dbReference type="Proteomes" id="UP000744555">
    <property type="component" value="Unassembled WGS sequence"/>
</dbReference>